<keyword evidence="2" id="KW-0472">Membrane</keyword>
<dbReference type="SUPFAM" id="SSF111369">
    <property type="entry name" value="HlyD-like secretion proteins"/>
    <property type="match status" value="1"/>
</dbReference>
<organism evidence="6 7">
    <name type="scientific">Steroidobacter gossypii</name>
    <dbReference type="NCBI Taxonomy" id="2805490"/>
    <lineage>
        <taxon>Bacteria</taxon>
        <taxon>Pseudomonadati</taxon>
        <taxon>Pseudomonadota</taxon>
        <taxon>Gammaproteobacteria</taxon>
        <taxon>Steroidobacterales</taxon>
        <taxon>Steroidobacteraceae</taxon>
        <taxon>Steroidobacter</taxon>
    </lineage>
</organism>
<reference evidence="6 7" key="1">
    <citation type="journal article" date="2021" name="Int. J. Syst. Evol. Microbiol.">
        <title>Steroidobacter gossypii sp. nov., isolated from soil of cotton cropping field.</title>
        <authorList>
            <person name="Huang R."/>
            <person name="Yang S."/>
            <person name="Zhen C."/>
            <person name="Liu W."/>
        </authorList>
    </citation>
    <scope>NUCLEOTIDE SEQUENCE [LARGE SCALE GENOMIC DNA]</scope>
    <source>
        <strain evidence="6 7">S1-65</strain>
    </source>
</reference>
<accession>A0ABS1WU04</accession>
<dbReference type="InterPro" id="IPR058625">
    <property type="entry name" value="MdtA-like_BSH"/>
</dbReference>
<gene>
    <name evidence="6" type="ORF">JM946_06845</name>
</gene>
<dbReference type="Pfam" id="PF25917">
    <property type="entry name" value="BSH_RND"/>
    <property type="match status" value="1"/>
</dbReference>
<dbReference type="RefSeq" id="WP_203166399.1">
    <property type="nucleotide sequence ID" value="NZ_JAEVLS010000001.1"/>
</dbReference>
<dbReference type="NCBIfam" id="TIGR01730">
    <property type="entry name" value="RND_mfp"/>
    <property type="match status" value="1"/>
</dbReference>
<feature type="domain" description="Multidrug resistance protein MdtA-like barrel-sandwich hybrid" evidence="4">
    <location>
        <begin position="79"/>
        <end position="209"/>
    </location>
</feature>
<evidence type="ECO:0000256" key="2">
    <source>
        <dbReference type="SAM" id="Phobius"/>
    </source>
</evidence>
<dbReference type="Pfam" id="PF25954">
    <property type="entry name" value="Beta-barrel_RND_2"/>
    <property type="match status" value="1"/>
</dbReference>
<dbReference type="InterPro" id="IPR058792">
    <property type="entry name" value="Beta-barrel_RND_2"/>
</dbReference>
<dbReference type="Gene3D" id="2.40.50.100">
    <property type="match status" value="1"/>
</dbReference>
<comment type="similarity">
    <text evidence="1">Belongs to the membrane fusion protein (MFP) (TC 8.A.1) family.</text>
</comment>
<evidence type="ECO:0000256" key="1">
    <source>
        <dbReference type="ARBA" id="ARBA00009477"/>
    </source>
</evidence>
<dbReference type="PANTHER" id="PTHR30469">
    <property type="entry name" value="MULTIDRUG RESISTANCE PROTEIN MDTA"/>
    <property type="match status" value="1"/>
</dbReference>
<dbReference type="Gene3D" id="2.40.30.170">
    <property type="match status" value="1"/>
</dbReference>
<feature type="domain" description="CusB-like beta-barrel" evidence="5">
    <location>
        <begin position="228"/>
        <end position="299"/>
    </location>
</feature>
<feature type="transmembrane region" description="Helical" evidence="2">
    <location>
        <begin position="12"/>
        <end position="31"/>
    </location>
</feature>
<evidence type="ECO:0000313" key="6">
    <source>
        <dbReference type="EMBL" id="MBM0104456.1"/>
    </source>
</evidence>
<dbReference type="Gene3D" id="2.40.420.20">
    <property type="match status" value="1"/>
</dbReference>
<comment type="caution">
    <text evidence="6">The sequence shown here is derived from an EMBL/GenBank/DDBJ whole genome shotgun (WGS) entry which is preliminary data.</text>
</comment>
<dbReference type="InterPro" id="IPR006143">
    <property type="entry name" value="RND_pump_MFP"/>
</dbReference>
<dbReference type="Gene3D" id="1.10.287.470">
    <property type="entry name" value="Helix hairpin bin"/>
    <property type="match status" value="1"/>
</dbReference>
<evidence type="ECO:0000259" key="5">
    <source>
        <dbReference type="Pfam" id="PF25954"/>
    </source>
</evidence>
<sequence length="382" mass="40268">MPPTDSHRALRRAGIVIAVIAVVIVVSGIGVRVSDRRELSEWTEEQAIPTVAIVTPTKGDAAARLELPGRLEALSRAPLHARVSGYLKSWKVDIGTPVKAGQLLAEIEAPDIEQQLLQAEADLASAEANAALAASTAKRWQSMLGRDSVSRQEVEEKVGDLAAKQALVKAERANVERLRTMKGFTRIVAPFDGVVTARNTDIGELITAGGGSGRELFVVSNTGRLRVYVNVPQVYVSQLNMDAKATITVPDQPGKEYSASVEGSARAVNVATGTTLMQLIVDNRSGELLPGGYASVSFELAGGAQSLRVPASALIFDQAGLRVATVGSDNRVVMKPISIARDHGAFIEVATGLDPEDRVIATPPDGLIAGSAVRVLETNASS</sequence>
<proteinExistence type="inferred from homology"/>
<keyword evidence="2" id="KW-1133">Transmembrane helix</keyword>
<keyword evidence="2" id="KW-0812">Transmembrane</keyword>
<protein>
    <submittedName>
        <fullName evidence="6">Efflux RND transporter periplasmic adaptor subunit</fullName>
    </submittedName>
</protein>
<dbReference type="Proteomes" id="UP000661077">
    <property type="component" value="Unassembled WGS sequence"/>
</dbReference>
<dbReference type="InterPro" id="IPR058624">
    <property type="entry name" value="MdtA-like_HH"/>
</dbReference>
<dbReference type="PANTHER" id="PTHR30469:SF37">
    <property type="entry name" value="RAGD PROTEIN"/>
    <property type="match status" value="1"/>
</dbReference>
<keyword evidence="7" id="KW-1185">Reference proteome</keyword>
<evidence type="ECO:0000313" key="7">
    <source>
        <dbReference type="Proteomes" id="UP000661077"/>
    </source>
</evidence>
<feature type="domain" description="Multidrug resistance protein MdtA-like alpha-helical hairpin" evidence="3">
    <location>
        <begin position="115"/>
        <end position="176"/>
    </location>
</feature>
<evidence type="ECO:0000259" key="3">
    <source>
        <dbReference type="Pfam" id="PF25876"/>
    </source>
</evidence>
<dbReference type="Pfam" id="PF25876">
    <property type="entry name" value="HH_MFP_RND"/>
    <property type="match status" value="1"/>
</dbReference>
<name>A0ABS1WU04_9GAMM</name>
<evidence type="ECO:0000259" key="4">
    <source>
        <dbReference type="Pfam" id="PF25917"/>
    </source>
</evidence>
<dbReference type="EMBL" id="JAEVLS010000001">
    <property type="protein sequence ID" value="MBM0104456.1"/>
    <property type="molecule type" value="Genomic_DNA"/>
</dbReference>